<keyword evidence="1" id="KW-0479">Metal-binding</keyword>
<proteinExistence type="predicted"/>
<dbReference type="VEuPathDB" id="VectorBase:ASIC010052"/>
<keyword evidence="1" id="KW-0862">Zinc</keyword>
<dbReference type="Proteomes" id="UP000030765">
    <property type="component" value="Unassembled WGS sequence"/>
</dbReference>
<accession>A0A084VWL1</accession>
<keyword evidence="5" id="KW-1185">Reference proteome</keyword>
<name>A0A084VWL1_ANOSI</name>
<accession>A0A1S4I181</accession>
<keyword evidence="1" id="KW-0863">Zinc-finger</keyword>
<dbReference type="AlphaFoldDB" id="A0A084VWL1"/>
<dbReference type="OMA" id="INFCACE"/>
<dbReference type="GO" id="GO:0008270">
    <property type="term" value="F:zinc ion binding"/>
    <property type="evidence" value="ECO:0007669"/>
    <property type="project" value="UniProtKB-KW"/>
</dbReference>
<evidence type="ECO:0000313" key="3">
    <source>
        <dbReference type="EMBL" id="KFB42355.1"/>
    </source>
</evidence>
<dbReference type="InterPro" id="IPR007527">
    <property type="entry name" value="Znf_SWIM"/>
</dbReference>
<reference evidence="3 5" key="1">
    <citation type="journal article" date="2014" name="BMC Genomics">
        <title>Genome sequence of Anopheles sinensis provides insight into genetics basis of mosquito competence for malaria parasites.</title>
        <authorList>
            <person name="Zhou D."/>
            <person name="Zhang D."/>
            <person name="Ding G."/>
            <person name="Shi L."/>
            <person name="Hou Q."/>
            <person name="Ye Y."/>
            <person name="Xu Y."/>
            <person name="Zhou H."/>
            <person name="Xiong C."/>
            <person name="Li S."/>
            <person name="Yu J."/>
            <person name="Hong S."/>
            <person name="Yu X."/>
            <person name="Zou P."/>
            <person name="Chen C."/>
            <person name="Chang X."/>
            <person name="Wang W."/>
            <person name="Lv Y."/>
            <person name="Sun Y."/>
            <person name="Ma L."/>
            <person name="Shen B."/>
            <person name="Zhu C."/>
        </authorList>
    </citation>
    <scope>NUCLEOTIDE SEQUENCE [LARGE SCALE GENOMIC DNA]</scope>
</reference>
<organism evidence="3">
    <name type="scientific">Anopheles sinensis</name>
    <name type="common">Mosquito</name>
    <dbReference type="NCBI Taxonomy" id="74873"/>
    <lineage>
        <taxon>Eukaryota</taxon>
        <taxon>Metazoa</taxon>
        <taxon>Ecdysozoa</taxon>
        <taxon>Arthropoda</taxon>
        <taxon>Hexapoda</taxon>
        <taxon>Insecta</taxon>
        <taxon>Pterygota</taxon>
        <taxon>Neoptera</taxon>
        <taxon>Endopterygota</taxon>
        <taxon>Diptera</taxon>
        <taxon>Nematocera</taxon>
        <taxon>Culicoidea</taxon>
        <taxon>Culicidae</taxon>
        <taxon>Anophelinae</taxon>
        <taxon>Anopheles</taxon>
    </lineage>
</organism>
<gene>
    <name evidence="3" type="ORF">ZHAS_00010052</name>
</gene>
<sequence>MESLFGRALLERAIALVYGKQPIVLYQTPDGSASLAEVPGSKFATVYKVLPTINFCACESFRGWVLQQKRQPTCKHVLATKLALVLNRIQIESIPEDKLIVLKKQLVEDSLKRRVSSGH</sequence>
<evidence type="ECO:0000313" key="4">
    <source>
        <dbReference type="EnsemblMetazoa" id="ASIC010052-PA"/>
    </source>
</evidence>
<evidence type="ECO:0000259" key="2">
    <source>
        <dbReference type="PROSITE" id="PS50966"/>
    </source>
</evidence>
<feature type="domain" description="SWIM-type" evidence="2">
    <location>
        <begin position="47"/>
        <end position="85"/>
    </location>
</feature>
<reference evidence="4" key="2">
    <citation type="submission" date="2020-05" db="UniProtKB">
        <authorList>
            <consortium name="EnsemblMetazoa"/>
        </authorList>
    </citation>
    <scope>IDENTIFICATION</scope>
</reference>
<dbReference type="OrthoDB" id="337581at2759"/>
<evidence type="ECO:0000313" key="5">
    <source>
        <dbReference type="Proteomes" id="UP000030765"/>
    </source>
</evidence>
<protein>
    <submittedName>
        <fullName evidence="3">AGAP002254-PA-like protein</fullName>
    </submittedName>
    <submittedName>
        <fullName evidence="4">SWIM-type domain-containing protein</fullName>
    </submittedName>
</protein>
<evidence type="ECO:0000256" key="1">
    <source>
        <dbReference type="PROSITE-ProRule" id="PRU00325"/>
    </source>
</evidence>
<dbReference type="EMBL" id="ATLV01017659">
    <property type="status" value="NOT_ANNOTATED_CDS"/>
    <property type="molecule type" value="Genomic_DNA"/>
</dbReference>
<dbReference type="PROSITE" id="PS50966">
    <property type="entry name" value="ZF_SWIM"/>
    <property type="match status" value="1"/>
</dbReference>
<dbReference type="EnsemblMetazoa" id="ASIC010052-RA">
    <property type="protein sequence ID" value="ASIC010052-PA"/>
    <property type="gene ID" value="ASIC010052"/>
</dbReference>
<dbReference type="EMBL" id="KE525181">
    <property type="protein sequence ID" value="KFB42355.1"/>
    <property type="molecule type" value="Genomic_DNA"/>
</dbReference>
<dbReference type="STRING" id="74873.A0A084VWL1"/>